<keyword evidence="2" id="KW-1185">Reference proteome</keyword>
<dbReference type="GeneID" id="15613670"/>
<dbReference type="EMBL" id="HF679134">
    <property type="protein sequence ID" value="CCU56246.1"/>
    <property type="molecule type" value="Genomic_DNA"/>
</dbReference>
<protein>
    <submittedName>
        <fullName evidence="1">Uncharacterized protein</fullName>
    </submittedName>
</protein>
<dbReference type="Proteomes" id="UP000792671">
    <property type="component" value="Genome"/>
</dbReference>
<dbReference type="OrthoDB" id="41137at10239"/>
<name>A0A916P778_9POXV</name>
<evidence type="ECO:0000313" key="2">
    <source>
        <dbReference type="Proteomes" id="UP000792671"/>
    </source>
</evidence>
<sequence length="159" mass="19578">MDLNIYISVFIIDNDKYNIINKKTIINNITAIKLKKEELNNIFYIRIYSNIGIPKYIFTNNNNFIVYNLKFINNTYEFKLSFINNINYDFIMGFYIFDILNYIKKYNPIDDILQDIYERNIYKEKFVEYAELNKKNKINYKKIRYIPYYNFNNLDNYIK</sequence>
<reference evidence="1 2" key="1">
    <citation type="journal article" date="2013" name="J. Virol.">
        <title>New Insights into the Evolution of Entomopoxvirinae from the Complete Genome Sequences of Four Entomopoxviruses Infecting Adoxophyes honmai, Choristoneura biennis, Choristoneura rosaceana, and Mythimna separata.</title>
        <authorList>
            <person name="Theze J."/>
            <person name="Takatsuka J."/>
            <person name="Li Z."/>
            <person name="Gallais J."/>
            <person name="Doucet D."/>
            <person name="Arif B."/>
            <person name="Nakai M."/>
            <person name="Herniou E.A."/>
        </authorList>
    </citation>
    <scope>NUCLEOTIDE SEQUENCE [LARGE SCALE GENOMIC DNA]</scope>
</reference>
<dbReference type="RefSeq" id="YP_008003565.1">
    <property type="nucleotide sequence ID" value="NC_021246.1"/>
</dbReference>
<gene>
    <name evidence="1" type="ORF">MYSEV_048</name>
</gene>
<organism evidence="1 2">
    <name type="scientific">Mythimna separata entomopoxvirus 'L'</name>
    <dbReference type="NCBI Taxonomy" id="1293572"/>
    <lineage>
        <taxon>Viruses</taxon>
        <taxon>Varidnaviria</taxon>
        <taxon>Bamfordvirae</taxon>
        <taxon>Nucleocytoviricota</taxon>
        <taxon>Pokkesviricetes</taxon>
        <taxon>Chitovirales</taxon>
        <taxon>Poxviridae</taxon>
        <taxon>Entomopoxvirinae</taxon>
        <taxon>Betaentomopoxvirus</taxon>
        <taxon>Betaentomopoxvirus mseparata</taxon>
        <taxon>Mythimna separata entomopoxvirus</taxon>
    </lineage>
</organism>
<proteinExistence type="predicted"/>
<evidence type="ECO:0000313" key="1">
    <source>
        <dbReference type="EMBL" id="CCU56246.1"/>
    </source>
</evidence>
<accession>A0A916P778</accession>
<dbReference type="KEGG" id="vg:15613670"/>